<evidence type="ECO:0000259" key="4">
    <source>
        <dbReference type="PROSITE" id="PS50109"/>
    </source>
</evidence>
<name>A0A091BEI0_9GAMM</name>
<feature type="transmembrane region" description="Helical" evidence="3">
    <location>
        <begin position="40"/>
        <end position="65"/>
    </location>
</feature>
<dbReference type="InterPro" id="IPR050640">
    <property type="entry name" value="Bact_2-comp_sensor_kinase"/>
</dbReference>
<dbReference type="InterPro" id="IPR010559">
    <property type="entry name" value="Sig_transdc_His_kin_internal"/>
</dbReference>
<protein>
    <recommendedName>
        <fullName evidence="2">histidine kinase</fullName>
        <ecNumber evidence="2">2.7.13.3</ecNumber>
    </recommendedName>
</protein>
<dbReference type="Proteomes" id="UP000029385">
    <property type="component" value="Unassembled WGS sequence"/>
</dbReference>
<dbReference type="AlphaFoldDB" id="A0A091BEI0"/>
<dbReference type="PATRIC" id="fig|1121015.4.peg.1831"/>
<reference evidence="5 6" key="1">
    <citation type="submission" date="2013-09" db="EMBL/GenBank/DDBJ databases">
        <title>Genome sequencing of Arenimonas oryziterrae.</title>
        <authorList>
            <person name="Chen F."/>
            <person name="Wang G."/>
        </authorList>
    </citation>
    <scope>NUCLEOTIDE SEQUENCE [LARGE SCALE GENOMIC DNA]</scope>
    <source>
        <strain evidence="5 6">YC6267</strain>
    </source>
</reference>
<dbReference type="STRING" id="1121015.GCA_000420545_02364"/>
<feature type="transmembrane region" description="Helical" evidence="3">
    <location>
        <begin position="114"/>
        <end position="137"/>
    </location>
</feature>
<gene>
    <name evidence="5" type="ORF">N789_11790</name>
</gene>
<evidence type="ECO:0000313" key="6">
    <source>
        <dbReference type="Proteomes" id="UP000029385"/>
    </source>
</evidence>
<keyword evidence="3" id="KW-0472">Membrane</keyword>
<organism evidence="5 6">
    <name type="scientific">Arenimonas oryziterrae DSM 21050 = YC6267</name>
    <dbReference type="NCBI Taxonomy" id="1121015"/>
    <lineage>
        <taxon>Bacteria</taxon>
        <taxon>Pseudomonadati</taxon>
        <taxon>Pseudomonadota</taxon>
        <taxon>Gammaproteobacteria</taxon>
        <taxon>Lysobacterales</taxon>
        <taxon>Lysobacteraceae</taxon>
        <taxon>Arenimonas</taxon>
    </lineage>
</organism>
<feature type="transmembrane region" description="Helical" evidence="3">
    <location>
        <begin position="77"/>
        <end position="99"/>
    </location>
</feature>
<keyword evidence="6" id="KW-1185">Reference proteome</keyword>
<dbReference type="SUPFAM" id="SSF55874">
    <property type="entry name" value="ATPase domain of HSP90 chaperone/DNA topoisomerase II/histidine kinase"/>
    <property type="match status" value="1"/>
</dbReference>
<dbReference type="Pfam" id="PF06580">
    <property type="entry name" value="His_kinase"/>
    <property type="match status" value="1"/>
</dbReference>
<dbReference type="InterPro" id="IPR003594">
    <property type="entry name" value="HATPase_dom"/>
</dbReference>
<dbReference type="InterPro" id="IPR004358">
    <property type="entry name" value="Sig_transdc_His_kin-like_C"/>
</dbReference>
<dbReference type="RefSeq" id="WP_022969965.1">
    <property type="nucleotide sequence ID" value="NZ_ATVD01000004.1"/>
</dbReference>
<accession>A0A091BEI0</accession>
<keyword evidence="3" id="KW-1133">Transmembrane helix</keyword>
<dbReference type="eggNOG" id="COG2972">
    <property type="taxonomic scope" value="Bacteria"/>
</dbReference>
<evidence type="ECO:0000256" key="2">
    <source>
        <dbReference type="ARBA" id="ARBA00012438"/>
    </source>
</evidence>
<keyword evidence="3" id="KW-0812">Transmembrane</keyword>
<dbReference type="EMBL" id="AVCI01000007">
    <property type="protein sequence ID" value="KFN42805.1"/>
    <property type="molecule type" value="Genomic_DNA"/>
</dbReference>
<sequence length="362" mass="40646">MNPAPPPRLDLRLATNPWYWAAWGAAAFYNTMRDVFNAPLGFLVVFNGTHFFLWGCLGLVAIPFIRRHPIRMHWRPWILHLLAGSLFTLADITLGHWITFRGLGMVKSKSLLEIAIYAFQTCFHLGLMTYGLMIAVIQGLDAQRLSKQRAVQASQLEAKLVQAQLQSLRTQLQPHFLFNTLHAISSLMHYDVPTADRMLTRLSELLRMSLQQFGTQVVPLRQEVAFLEAYLDIEKLRFEHRLSIEWAIPEDLGDSAIPPFLLQPLVENAIKHGIAPRADGGGIVIRAYSQANELLLEVEDDGPGAQSTQAPQPGMGIGLNNTRSRLETLYGADQSFELLRQGRGTIARVRMPLTHTPKKLAA</sequence>
<evidence type="ECO:0000256" key="3">
    <source>
        <dbReference type="SAM" id="Phobius"/>
    </source>
</evidence>
<dbReference type="GO" id="GO:0016020">
    <property type="term" value="C:membrane"/>
    <property type="evidence" value="ECO:0007669"/>
    <property type="project" value="InterPro"/>
</dbReference>
<dbReference type="Pfam" id="PF02518">
    <property type="entry name" value="HATPase_c"/>
    <property type="match status" value="1"/>
</dbReference>
<proteinExistence type="predicted"/>
<dbReference type="PRINTS" id="PR00344">
    <property type="entry name" value="BCTRLSENSOR"/>
</dbReference>
<evidence type="ECO:0000313" key="5">
    <source>
        <dbReference type="EMBL" id="KFN42805.1"/>
    </source>
</evidence>
<dbReference type="EC" id="2.7.13.3" evidence="2"/>
<comment type="catalytic activity">
    <reaction evidence="1">
        <text>ATP + protein L-histidine = ADP + protein N-phospho-L-histidine.</text>
        <dbReference type="EC" id="2.7.13.3"/>
    </reaction>
</comment>
<evidence type="ECO:0000256" key="1">
    <source>
        <dbReference type="ARBA" id="ARBA00000085"/>
    </source>
</evidence>
<dbReference type="InterPro" id="IPR005467">
    <property type="entry name" value="His_kinase_dom"/>
</dbReference>
<dbReference type="SMART" id="SM00387">
    <property type="entry name" value="HATPase_c"/>
    <property type="match status" value="1"/>
</dbReference>
<dbReference type="PROSITE" id="PS50109">
    <property type="entry name" value="HIS_KIN"/>
    <property type="match status" value="1"/>
</dbReference>
<dbReference type="PANTHER" id="PTHR34220">
    <property type="entry name" value="SENSOR HISTIDINE KINASE YPDA"/>
    <property type="match status" value="1"/>
</dbReference>
<comment type="caution">
    <text evidence="5">The sequence shown here is derived from an EMBL/GenBank/DDBJ whole genome shotgun (WGS) entry which is preliminary data.</text>
</comment>
<dbReference type="Gene3D" id="3.30.565.10">
    <property type="entry name" value="Histidine kinase-like ATPase, C-terminal domain"/>
    <property type="match status" value="1"/>
</dbReference>
<dbReference type="InterPro" id="IPR036890">
    <property type="entry name" value="HATPase_C_sf"/>
</dbReference>
<dbReference type="PANTHER" id="PTHR34220:SF7">
    <property type="entry name" value="SENSOR HISTIDINE KINASE YPDA"/>
    <property type="match status" value="1"/>
</dbReference>
<dbReference type="GO" id="GO:0000155">
    <property type="term" value="F:phosphorelay sensor kinase activity"/>
    <property type="evidence" value="ECO:0007669"/>
    <property type="project" value="InterPro"/>
</dbReference>
<feature type="domain" description="Histidine kinase" evidence="4">
    <location>
        <begin position="261"/>
        <end position="355"/>
    </location>
</feature>